<dbReference type="EMBL" id="LT907975">
    <property type="protein sequence ID" value="SOB60637.1"/>
    <property type="molecule type" value="Genomic_DNA"/>
</dbReference>
<dbReference type="RefSeq" id="WP_097013336.1">
    <property type="nucleotide sequence ID" value="NZ_LT907975.1"/>
</dbReference>
<proteinExistence type="predicted"/>
<dbReference type="Proteomes" id="UP000219215">
    <property type="component" value="Chromosome DPRO"/>
</dbReference>
<evidence type="ECO:0000313" key="1">
    <source>
        <dbReference type="EMBL" id="SOB60637.1"/>
    </source>
</evidence>
<reference evidence="2" key="1">
    <citation type="submission" date="2017-09" db="EMBL/GenBank/DDBJ databases">
        <authorList>
            <person name="Regsiter A."/>
            <person name="William W."/>
        </authorList>
    </citation>
    <scope>NUCLEOTIDE SEQUENCE [LARGE SCALE GENOMIC DNA]</scope>
    <source>
        <strain evidence="2">500-1</strain>
    </source>
</reference>
<accession>A0A2C8FDQ8</accession>
<evidence type="ECO:0008006" key="3">
    <source>
        <dbReference type="Google" id="ProtNLM"/>
    </source>
</evidence>
<dbReference type="AlphaFoldDB" id="A0A2C8FDQ8"/>
<name>A0A2C8FDQ8_9BACT</name>
<sequence>MPEVTSTTYTANYSATMKDDILDVITNISPDSTPFMSAIGKTKAESTLHQWPVDSLAAPSNNAQVEGADLESAAISPPILDNNYTQISAKQFRISDTSERVKKYGRKSEVAYQTAKKLKELALDMEYGLVNNATSAAGGALTARQAKGIKGFISTNDESFASYAVTNALTETLFNDAMQAAWSEGGELDRVLAPPKVKRTISNFDGYNTLTKDIAAKSKKVVAVVDFYEGDFGSVAIIPHRLIAQDTDTSKLYDSMFFLQTDMWKLASLGKVKTEKLARTGMSQKVLISTEYTLECRSEKANAKMGKIYNSAVA</sequence>
<dbReference type="OrthoDB" id="5514316at2"/>
<keyword evidence="2" id="KW-1185">Reference proteome</keyword>
<organism evidence="1 2">
    <name type="scientific">Pseudodesulfovibrio profundus</name>
    <dbReference type="NCBI Taxonomy" id="57320"/>
    <lineage>
        <taxon>Bacteria</taxon>
        <taxon>Pseudomonadati</taxon>
        <taxon>Thermodesulfobacteriota</taxon>
        <taxon>Desulfovibrionia</taxon>
        <taxon>Desulfovibrionales</taxon>
        <taxon>Desulfovibrionaceae</taxon>
    </lineage>
</organism>
<dbReference type="Pfam" id="PF17236">
    <property type="entry name" value="SU10_MCP"/>
    <property type="match status" value="1"/>
</dbReference>
<dbReference type="InterPro" id="IPR035198">
    <property type="entry name" value="SU10_MCP"/>
</dbReference>
<protein>
    <recommendedName>
        <fullName evidence="3">Head protein</fullName>
    </recommendedName>
</protein>
<evidence type="ECO:0000313" key="2">
    <source>
        <dbReference type="Proteomes" id="UP000219215"/>
    </source>
</evidence>
<gene>
    <name evidence="1" type="ORF">DPRO_3721</name>
</gene>
<dbReference type="KEGG" id="pprf:DPRO_3721"/>